<dbReference type="RefSeq" id="XP_019088655.1">
    <property type="nucleotide sequence ID" value="XM_019233110.1"/>
</dbReference>
<dbReference type="Pfam" id="PF03568">
    <property type="entry name" value="Separin_C"/>
    <property type="match status" value="1"/>
</dbReference>
<keyword evidence="3" id="KW-0378">Hydrolase</keyword>
<dbReference type="GeneID" id="104722542"/>
<protein>
    <recommendedName>
        <fullName evidence="2">separase</fullName>
        <ecNumber evidence="2">3.4.22.49</ecNumber>
    </recommendedName>
</protein>
<evidence type="ECO:0000256" key="3">
    <source>
        <dbReference type="ARBA" id="ARBA00022801"/>
    </source>
</evidence>
<dbReference type="EC" id="3.4.22.49" evidence="2"/>
<accession>A0ABM1QPG7</accession>
<feature type="domain" description="Peptidase C50" evidence="6">
    <location>
        <begin position="1"/>
        <end position="77"/>
    </location>
</feature>
<keyword evidence="7" id="KW-1185">Reference proteome</keyword>
<evidence type="ECO:0000256" key="2">
    <source>
        <dbReference type="ARBA" id="ARBA00012489"/>
    </source>
</evidence>
<gene>
    <name evidence="8" type="primary">LOC104722542</name>
</gene>
<evidence type="ECO:0000256" key="5">
    <source>
        <dbReference type="SAM" id="MobiDB-lite"/>
    </source>
</evidence>
<feature type="compositionally biased region" description="Polar residues" evidence="5">
    <location>
        <begin position="150"/>
        <end position="166"/>
    </location>
</feature>
<organism evidence="7 8">
    <name type="scientific">Camelina sativa</name>
    <name type="common">False flax</name>
    <name type="synonym">Myagrum sativum</name>
    <dbReference type="NCBI Taxonomy" id="90675"/>
    <lineage>
        <taxon>Eukaryota</taxon>
        <taxon>Viridiplantae</taxon>
        <taxon>Streptophyta</taxon>
        <taxon>Embryophyta</taxon>
        <taxon>Tracheophyta</taxon>
        <taxon>Spermatophyta</taxon>
        <taxon>Magnoliopsida</taxon>
        <taxon>eudicotyledons</taxon>
        <taxon>Gunneridae</taxon>
        <taxon>Pentapetalae</taxon>
        <taxon>rosids</taxon>
        <taxon>malvids</taxon>
        <taxon>Brassicales</taxon>
        <taxon>Brassicaceae</taxon>
        <taxon>Camelineae</taxon>
        <taxon>Camelina</taxon>
    </lineage>
</organism>
<evidence type="ECO:0000313" key="8">
    <source>
        <dbReference type="RefSeq" id="XP_019088655.1"/>
    </source>
</evidence>
<evidence type="ECO:0000259" key="6">
    <source>
        <dbReference type="PROSITE" id="PS51700"/>
    </source>
</evidence>
<name>A0ABM1QPG7_CAMSA</name>
<reference evidence="8" key="2">
    <citation type="submission" date="2025-08" db="UniProtKB">
        <authorList>
            <consortium name="RefSeq"/>
        </authorList>
    </citation>
    <scope>IDENTIFICATION</scope>
    <source>
        <tissue evidence="8">Leaf</tissue>
    </source>
</reference>
<keyword evidence="4" id="KW-0159">Chromosome partition</keyword>
<evidence type="ECO:0000256" key="1">
    <source>
        <dbReference type="ARBA" id="ARBA00000451"/>
    </source>
</evidence>
<proteinExistence type="predicted"/>
<feature type="region of interest" description="Disordered" evidence="5">
    <location>
        <begin position="150"/>
        <end position="177"/>
    </location>
</feature>
<dbReference type="Proteomes" id="UP000694864">
    <property type="component" value="Chromosome 11"/>
</dbReference>
<dbReference type="PANTHER" id="PTHR12792:SF0">
    <property type="entry name" value="SEPARIN"/>
    <property type="match status" value="1"/>
</dbReference>
<dbReference type="InterPro" id="IPR030397">
    <property type="entry name" value="SEPARIN_core_dom"/>
</dbReference>
<dbReference type="PANTHER" id="PTHR12792">
    <property type="entry name" value="EXTRA SPINDLE POLES 1-RELATED"/>
    <property type="match status" value="1"/>
</dbReference>
<sequence length="232" mass="25192">MFESWFRDQNFEGKAGSEPSATELTEALENHDLFLYFGHGSGAQYIPKREIEKLDNCSATFLMEGCNSGSLWLKGCYIPEGIPLSYLLGGSPAIVATLWDVTQTETLIGLGKLCWKHGCKRGQILHQRVVVASVCESLANELAAMNLKGNNTSKRSRIPSSRNKPAQSDVDDGSGKKIECNHKQRRKIGSFIAAARDACTQHLIGAAPVCYGVPTGITRKKGIDSLLPSSSC</sequence>
<evidence type="ECO:0000256" key="4">
    <source>
        <dbReference type="ARBA" id="ARBA00022829"/>
    </source>
</evidence>
<dbReference type="PROSITE" id="PS51700">
    <property type="entry name" value="SEPARIN"/>
    <property type="match status" value="1"/>
</dbReference>
<reference evidence="7" key="1">
    <citation type="journal article" date="2014" name="Nat. Commun.">
        <title>The emerging biofuel crop Camelina sativa retains a highly undifferentiated hexaploid genome structure.</title>
        <authorList>
            <person name="Kagale S."/>
            <person name="Koh C."/>
            <person name="Nixon J."/>
            <person name="Bollina V."/>
            <person name="Clarke W.E."/>
            <person name="Tuteja R."/>
            <person name="Spillane C."/>
            <person name="Robinson S.J."/>
            <person name="Links M.G."/>
            <person name="Clarke C."/>
            <person name="Higgins E.E."/>
            <person name="Huebert T."/>
            <person name="Sharpe A.G."/>
            <person name="Parkin I.A."/>
        </authorList>
    </citation>
    <scope>NUCLEOTIDE SEQUENCE [LARGE SCALE GENOMIC DNA]</scope>
    <source>
        <strain evidence="7">cv. DH55</strain>
    </source>
</reference>
<dbReference type="InterPro" id="IPR005314">
    <property type="entry name" value="Peptidase_C50"/>
</dbReference>
<evidence type="ECO:0000313" key="7">
    <source>
        <dbReference type="Proteomes" id="UP000694864"/>
    </source>
</evidence>
<comment type="catalytic activity">
    <reaction evidence="1">
        <text>All bonds known to be hydrolyzed by this endopeptidase have arginine in P1 and an acidic residue in P4. P6 is often occupied by an acidic residue or by a hydroxy-amino-acid residue, the phosphorylation of which enhances cleavage.</text>
        <dbReference type="EC" id="3.4.22.49"/>
    </reaction>
</comment>